<feature type="transmembrane region" description="Helical" evidence="7">
    <location>
        <begin position="20"/>
        <end position="38"/>
    </location>
</feature>
<dbReference type="AlphaFoldDB" id="A0A9N9S123"/>
<evidence type="ECO:0000256" key="5">
    <source>
        <dbReference type="ARBA" id="ARBA00023136"/>
    </source>
</evidence>
<evidence type="ECO:0000256" key="3">
    <source>
        <dbReference type="ARBA" id="ARBA00022692"/>
    </source>
</evidence>
<dbReference type="PROSITE" id="PS50216">
    <property type="entry name" value="DHHC"/>
    <property type="match status" value="1"/>
</dbReference>
<dbReference type="EC" id="2.3.1.225" evidence="7"/>
<evidence type="ECO:0000259" key="8">
    <source>
        <dbReference type="Pfam" id="PF01529"/>
    </source>
</evidence>
<comment type="catalytic activity">
    <reaction evidence="7">
        <text>L-cysteinyl-[protein] + hexadecanoyl-CoA = S-hexadecanoyl-L-cysteinyl-[protein] + CoA</text>
        <dbReference type="Rhea" id="RHEA:36683"/>
        <dbReference type="Rhea" id="RHEA-COMP:10131"/>
        <dbReference type="Rhea" id="RHEA-COMP:11032"/>
        <dbReference type="ChEBI" id="CHEBI:29950"/>
        <dbReference type="ChEBI" id="CHEBI:57287"/>
        <dbReference type="ChEBI" id="CHEBI:57379"/>
        <dbReference type="ChEBI" id="CHEBI:74151"/>
        <dbReference type="EC" id="2.3.1.225"/>
    </reaction>
</comment>
<name>A0A9N9S123_9DIPT</name>
<feature type="transmembrane region" description="Helical" evidence="7">
    <location>
        <begin position="44"/>
        <end position="62"/>
    </location>
</feature>
<keyword evidence="3 7" id="KW-0812">Transmembrane</keyword>
<sequence length="322" mass="37096">MKKPKNMRILSDIRLKGSKIELIVPLILLLVLNLIAIINLECCIISFLVFPVIIAACYIWFAKKHSRTNIFLALSVISCIYIVFIFEFTLPLLELLPQENFIFVTFIFLTVYFFYKTYNQSALNKLGTSEPSKETFDSSTVTLISPEDEDLIESDDQDSDLPNVRNSCSSCKKYIPARTFHCNICKSCIIGRDHHNYFFNCCIGRFNHKYFLLGCLSCIFTLLLFANLALTSICHPFAIFQLFGIMFLLPDDCSEVFNDIEISLCFVAAIYALEMALVLLFVIIQQLVLISKGTTSTEYCFKKEKSLNRYSCFRNWKNFCYI</sequence>
<evidence type="ECO:0000313" key="10">
    <source>
        <dbReference type="Proteomes" id="UP001153620"/>
    </source>
</evidence>
<feature type="transmembrane region" description="Helical" evidence="7">
    <location>
        <begin position="260"/>
        <end position="284"/>
    </location>
</feature>
<feature type="transmembrane region" description="Helical" evidence="7">
    <location>
        <begin position="96"/>
        <end position="115"/>
    </location>
</feature>
<keyword evidence="2 7" id="KW-0808">Transferase</keyword>
<organism evidence="9 10">
    <name type="scientific">Chironomus riparius</name>
    <dbReference type="NCBI Taxonomy" id="315576"/>
    <lineage>
        <taxon>Eukaryota</taxon>
        <taxon>Metazoa</taxon>
        <taxon>Ecdysozoa</taxon>
        <taxon>Arthropoda</taxon>
        <taxon>Hexapoda</taxon>
        <taxon>Insecta</taxon>
        <taxon>Pterygota</taxon>
        <taxon>Neoptera</taxon>
        <taxon>Endopterygota</taxon>
        <taxon>Diptera</taxon>
        <taxon>Nematocera</taxon>
        <taxon>Chironomoidea</taxon>
        <taxon>Chironomidae</taxon>
        <taxon>Chironominae</taxon>
        <taxon>Chironomus</taxon>
    </lineage>
</organism>
<evidence type="ECO:0000256" key="6">
    <source>
        <dbReference type="ARBA" id="ARBA00023315"/>
    </source>
</evidence>
<feature type="domain" description="Palmitoyltransferase DHHC" evidence="8">
    <location>
        <begin position="165"/>
        <end position="301"/>
    </location>
</feature>
<dbReference type="Pfam" id="PF01529">
    <property type="entry name" value="DHHC"/>
    <property type="match status" value="1"/>
</dbReference>
<evidence type="ECO:0000256" key="4">
    <source>
        <dbReference type="ARBA" id="ARBA00022989"/>
    </source>
</evidence>
<comment type="similarity">
    <text evidence="7">Belongs to the DHHC palmitoyltransferase family.</text>
</comment>
<comment type="subcellular location">
    <subcellularLocation>
        <location evidence="1">Membrane</location>
        <topology evidence="1">Multi-pass membrane protein</topology>
    </subcellularLocation>
</comment>
<accession>A0A9N9S123</accession>
<dbReference type="GO" id="GO:0019706">
    <property type="term" value="F:protein-cysteine S-palmitoyltransferase activity"/>
    <property type="evidence" value="ECO:0007669"/>
    <property type="project" value="UniProtKB-EC"/>
</dbReference>
<keyword evidence="6 7" id="KW-0012">Acyltransferase</keyword>
<dbReference type="PANTHER" id="PTHR12246">
    <property type="entry name" value="PALMITOYLTRANSFERASE ZDHHC16"/>
    <property type="match status" value="1"/>
</dbReference>
<evidence type="ECO:0000313" key="9">
    <source>
        <dbReference type="EMBL" id="CAG9807382.1"/>
    </source>
</evidence>
<proteinExistence type="inferred from homology"/>
<dbReference type="EMBL" id="OU895879">
    <property type="protein sequence ID" value="CAG9807382.1"/>
    <property type="molecule type" value="Genomic_DNA"/>
</dbReference>
<reference evidence="9" key="2">
    <citation type="submission" date="2022-10" db="EMBL/GenBank/DDBJ databases">
        <authorList>
            <consortium name="ENA_rothamsted_submissions"/>
            <consortium name="culmorum"/>
            <person name="King R."/>
        </authorList>
    </citation>
    <scope>NUCLEOTIDE SEQUENCE</scope>
</reference>
<evidence type="ECO:0000256" key="7">
    <source>
        <dbReference type="RuleBase" id="RU079119"/>
    </source>
</evidence>
<dbReference type="GO" id="GO:0016020">
    <property type="term" value="C:membrane"/>
    <property type="evidence" value="ECO:0007669"/>
    <property type="project" value="UniProtKB-SubCell"/>
</dbReference>
<feature type="transmembrane region" description="Helical" evidence="7">
    <location>
        <begin position="69"/>
        <end position="90"/>
    </location>
</feature>
<keyword evidence="10" id="KW-1185">Reference proteome</keyword>
<dbReference type="Proteomes" id="UP001153620">
    <property type="component" value="Chromosome 3"/>
</dbReference>
<dbReference type="InterPro" id="IPR039859">
    <property type="entry name" value="PFA4/ZDH16/20/ERF2-like"/>
</dbReference>
<keyword evidence="4 7" id="KW-1133">Transmembrane helix</keyword>
<gene>
    <name evidence="9" type="ORF">CHIRRI_LOCUS10231</name>
</gene>
<keyword evidence="5 7" id="KW-0472">Membrane</keyword>
<evidence type="ECO:0000256" key="1">
    <source>
        <dbReference type="ARBA" id="ARBA00004141"/>
    </source>
</evidence>
<evidence type="ECO:0000256" key="2">
    <source>
        <dbReference type="ARBA" id="ARBA00022679"/>
    </source>
</evidence>
<protein>
    <recommendedName>
        <fullName evidence="7">Palmitoyltransferase</fullName>
        <ecNumber evidence="7">2.3.1.225</ecNumber>
    </recommendedName>
</protein>
<comment type="domain">
    <text evidence="7">The DHHC domain is required for palmitoyltransferase activity.</text>
</comment>
<reference evidence="9" key="1">
    <citation type="submission" date="2022-01" db="EMBL/GenBank/DDBJ databases">
        <authorList>
            <person name="King R."/>
        </authorList>
    </citation>
    <scope>NUCLEOTIDE SEQUENCE</scope>
</reference>
<feature type="transmembrane region" description="Helical" evidence="7">
    <location>
        <begin position="210"/>
        <end position="240"/>
    </location>
</feature>
<dbReference type="InterPro" id="IPR001594">
    <property type="entry name" value="Palmitoyltrfase_DHHC"/>
</dbReference>
<dbReference type="OrthoDB" id="430659at2759"/>